<proteinExistence type="predicted"/>
<sequence>LLCSHRLRPPFRQRSTDANDYTQYTQGRFRVENGQPTMISPTSALVHKDHASKHDPVKGSGMPAKLDKRDFAKLLEQSVGKALPYIQNLSAMTDSSP</sequence>
<dbReference type="AlphaFoldDB" id="A0A409X8Y1"/>
<feature type="non-terminal residue" evidence="1">
    <location>
        <position position="1"/>
    </location>
</feature>
<keyword evidence="2" id="KW-1185">Reference proteome</keyword>
<reference evidence="1 2" key="1">
    <citation type="journal article" date="2018" name="Evol. Lett.">
        <title>Horizontal gene cluster transfer increased hallucinogenic mushroom diversity.</title>
        <authorList>
            <person name="Reynolds H.T."/>
            <person name="Vijayakumar V."/>
            <person name="Gluck-Thaler E."/>
            <person name="Korotkin H.B."/>
            <person name="Matheny P.B."/>
            <person name="Slot J.C."/>
        </authorList>
    </citation>
    <scope>NUCLEOTIDE SEQUENCE [LARGE SCALE GENOMIC DNA]</scope>
    <source>
        <strain evidence="1 2">2629</strain>
    </source>
</reference>
<accession>A0A409X8Y1</accession>
<dbReference type="InParanoid" id="A0A409X8Y1"/>
<protein>
    <submittedName>
        <fullName evidence="1">Uncharacterized protein</fullName>
    </submittedName>
</protein>
<dbReference type="Proteomes" id="UP000284842">
    <property type="component" value="Unassembled WGS sequence"/>
</dbReference>
<name>A0A409X8Y1_9AGAR</name>
<comment type="caution">
    <text evidence="1">The sequence shown here is derived from an EMBL/GenBank/DDBJ whole genome shotgun (WGS) entry which is preliminary data.</text>
</comment>
<evidence type="ECO:0000313" key="2">
    <source>
        <dbReference type="Proteomes" id="UP000284842"/>
    </source>
</evidence>
<dbReference type="EMBL" id="NHTK01004323">
    <property type="protein sequence ID" value="PPQ87222.1"/>
    <property type="molecule type" value="Genomic_DNA"/>
</dbReference>
<organism evidence="1 2">
    <name type="scientific">Panaeolus cyanescens</name>
    <dbReference type="NCBI Taxonomy" id="181874"/>
    <lineage>
        <taxon>Eukaryota</taxon>
        <taxon>Fungi</taxon>
        <taxon>Dikarya</taxon>
        <taxon>Basidiomycota</taxon>
        <taxon>Agaricomycotina</taxon>
        <taxon>Agaricomycetes</taxon>
        <taxon>Agaricomycetidae</taxon>
        <taxon>Agaricales</taxon>
        <taxon>Agaricineae</taxon>
        <taxon>Galeropsidaceae</taxon>
        <taxon>Panaeolus</taxon>
    </lineage>
</organism>
<evidence type="ECO:0000313" key="1">
    <source>
        <dbReference type="EMBL" id="PPQ87222.1"/>
    </source>
</evidence>
<gene>
    <name evidence="1" type="ORF">CVT24_010378</name>
</gene>